<dbReference type="AlphaFoldDB" id="A0A8J6J5B6"/>
<proteinExistence type="predicted"/>
<dbReference type="PANTHER" id="PTHR45772">
    <property type="entry name" value="CONSERVED COMPONENT OF ABC TRANSPORTER FOR NATURAL AMINO ACIDS-RELATED"/>
    <property type="match status" value="1"/>
</dbReference>
<dbReference type="SUPFAM" id="SSF52540">
    <property type="entry name" value="P-loop containing nucleoside triphosphate hydrolases"/>
    <property type="match status" value="1"/>
</dbReference>
<dbReference type="GO" id="GO:1903805">
    <property type="term" value="P:L-valine import across plasma membrane"/>
    <property type="evidence" value="ECO:0007669"/>
    <property type="project" value="TreeGrafter"/>
</dbReference>
<evidence type="ECO:0000313" key="6">
    <source>
        <dbReference type="Proteomes" id="UP000661435"/>
    </source>
</evidence>
<dbReference type="GO" id="GO:0042941">
    <property type="term" value="P:D-alanine transmembrane transport"/>
    <property type="evidence" value="ECO:0007669"/>
    <property type="project" value="TreeGrafter"/>
</dbReference>
<gene>
    <name evidence="5" type="ORF">H8S57_04060</name>
</gene>
<evidence type="ECO:0000256" key="1">
    <source>
        <dbReference type="ARBA" id="ARBA00022448"/>
    </source>
</evidence>
<dbReference type="GO" id="GO:0015188">
    <property type="term" value="F:L-isoleucine transmembrane transporter activity"/>
    <property type="evidence" value="ECO:0007669"/>
    <property type="project" value="TreeGrafter"/>
</dbReference>
<evidence type="ECO:0000256" key="2">
    <source>
        <dbReference type="ARBA" id="ARBA00022741"/>
    </source>
</evidence>
<dbReference type="GO" id="GO:0005304">
    <property type="term" value="F:L-valine transmembrane transporter activity"/>
    <property type="evidence" value="ECO:0007669"/>
    <property type="project" value="TreeGrafter"/>
</dbReference>
<dbReference type="InterPro" id="IPR027417">
    <property type="entry name" value="P-loop_NTPase"/>
</dbReference>
<dbReference type="FunFam" id="3.40.50.300:FF:000421">
    <property type="entry name" value="Branched-chain amino acid ABC transporter ATP-binding protein"/>
    <property type="match status" value="1"/>
</dbReference>
<keyword evidence="2" id="KW-0547">Nucleotide-binding</keyword>
<dbReference type="GO" id="GO:0005524">
    <property type="term" value="F:ATP binding"/>
    <property type="evidence" value="ECO:0007669"/>
    <property type="project" value="UniProtKB-KW"/>
</dbReference>
<dbReference type="Proteomes" id="UP000661435">
    <property type="component" value="Unassembled WGS sequence"/>
</dbReference>
<keyword evidence="6" id="KW-1185">Reference proteome</keyword>
<accession>A0A8J6J5B6</accession>
<dbReference type="Pfam" id="PF12399">
    <property type="entry name" value="BCA_ABC_TP_C"/>
    <property type="match status" value="1"/>
</dbReference>
<evidence type="ECO:0000259" key="4">
    <source>
        <dbReference type="PROSITE" id="PS50893"/>
    </source>
</evidence>
<dbReference type="EMBL" id="JACOPP010000003">
    <property type="protein sequence ID" value="MBC5732901.1"/>
    <property type="molecule type" value="Genomic_DNA"/>
</dbReference>
<evidence type="ECO:0000313" key="5">
    <source>
        <dbReference type="EMBL" id="MBC5732901.1"/>
    </source>
</evidence>
<sequence>MAKKFDKPKMVPVPSHSIIPERDIDKSPILECSHLGIDFGGLRAVDDFNLTIGRTEIAGLIGPNGAGKTTVFNLLTKVYQPTRGTILLDGMDTSGKTTVQINRMGIARTFQNIRLFSNLSVEDNVKIGLHNQEPYSMLSGILRLPNYWRQEKAAHQRALELLSIFDMQDLAGVKAGALPYGAQRRLEIVRALGTNPSLLLLDEPAAGMNPSETAELMENIVKIRDTFQIAILLIEHDMSLVMGICEGICVLNFGQVIAKGTAEEIQNNPEVIKAYLGTHKEA</sequence>
<organism evidence="5 6">
    <name type="scientific">Lawsonibacter hominis</name>
    <dbReference type="NCBI Taxonomy" id="2763053"/>
    <lineage>
        <taxon>Bacteria</taxon>
        <taxon>Bacillati</taxon>
        <taxon>Bacillota</taxon>
        <taxon>Clostridia</taxon>
        <taxon>Eubacteriales</taxon>
        <taxon>Oscillospiraceae</taxon>
        <taxon>Lawsonibacter</taxon>
    </lineage>
</organism>
<dbReference type="GO" id="GO:0015192">
    <property type="term" value="F:L-phenylalanine transmembrane transporter activity"/>
    <property type="evidence" value="ECO:0007669"/>
    <property type="project" value="TreeGrafter"/>
</dbReference>
<dbReference type="GO" id="GO:1903806">
    <property type="term" value="P:L-isoleucine import across plasma membrane"/>
    <property type="evidence" value="ECO:0007669"/>
    <property type="project" value="TreeGrafter"/>
</dbReference>
<reference evidence="5" key="1">
    <citation type="submission" date="2020-08" db="EMBL/GenBank/DDBJ databases">
        <title>Genome public.</title>
        <authorList>
            <person name="Liu C."/>
            <person name="Sun Q."/>
        </authorList>
    </citation>
    <scope>NUCLEOTIDE SEQUENCE</scope>
    <source>
        <strain evidence="5">NSJ-51</strain>
    </source>
</reference>
<dbReference type="CDD" id="cd03219">
    <property type="entry name" value="ABC_Mj1267_LivG_branched"/>
    <property type="match status" value="1"/>
</dbReference>
<keyword evidence="3 5" id="KW-0067">ATP-binding</keyword>
<dbReference type="PANTHER" id="PTHR45772:SF7">
    <property type="entry name" value="AMINO ACID ABC TRANSPORTER ATP-BINDING PROTEIN"/>
    <property type="match status" value="1"/>
</dbReference>
<keyword evidence="1" id="KW-0813">Transport</keyword>
<protein>
    <submittedName>
        <fullName evidence="5">ABC transporter ATP-binding protein</fullName>
    </submittedName>
</protein>
<comment type="caution">
    <text evidence="5">The sequence shown here is derived from an EMBL/GenBank/DDBJ whole genome shotgun (WGS) entry which is preliminary data.</text>
</comment>
<dbReference type="Gene3D" id="3.40.50.300">
    <property type="entry name" value="P-loop containing nucleotide triphosphate hydrolases"/>
    <property type="match status" value="1"/>
</dbReference>
<dbReference type="GO" id="GO:0016887">
    <property type="term" value="F:ATP hydrolysis activity"/>
    <property type="evidence" value="ECO:0007669"/>
    <property type="project" value="InterPro"/>
</dbReference>
<feature type="domain" description="ABC transporter" evidence="4">
    <location>
        <begin position="19"/>
        <end position="278"/>
    </location>
</feature>
<dbReference type="InterPro" id="IPR003439">
    <property type="entry name" value="ABC_transporter-like_ATP-bd"/>
</dbReference>
<name>A0A8J6J5B6_9FIRM</name>
<evidence type="ECO:0000256" key="3">
    <source>
        <dbReference type="ARBA" id="ARBA00022840"/>
    </source>
</evidence>
<dbReference type="InterPro" id="IPR003593">
    <property type="entry name" value="AAA+_ATPase"/>
</dbReference>
<dbReference type="SMART" id="SM00382">
    <property type="entry name" value="AAA"/>
    <property type="match status" value="1"/>
</dbReference>
<dbReference type="PROSITE" id="PS50893">
    <property type="entry name" value="ABC_TRANSPORTER_2"/>
    <property type="match status" value="1"/>
</dbReference>
<dbReference type="Pfam" id="PF00005">
    <property type="entry name" value="ABC_tran"/>
    <property type="match status" value="1"/>
</dbReference>
<dbReference type="InterPro" id="IPR032823">
    <property type="entry name" value="BCA_ABC_TP_C"/>
</dbReference>
<dbReference type="GO" id="GO:0005886">
    <property type="term" value="C:plasma membrane"/>
    <property type="evidence" value="ECO:0007669"/>
    <property type="project" value="TreeGrafter"/>
</dbReference>
<dbReference type="GO" id="GO:0015808">
    <property type="term" value="P:L-alanine transport"/>
    <property type="evidence" value="ECO:0007669"/>
    <property type="project" value="TreeGrafter"/>
</dbReference>
<dbReference type="InterPro" id="IPR051120">
    <property type="entry name" value="ABC_AA/LPS_Transport"/>
</dbReference>